<evidence type="ECO:0000256" key="1">
    <source>
        <dbReference type="ARBA" id="ARBA00023002"/>
    </source>
</evidence>
<dbReference type="PANTHER" id="PTHR34598">
    <property type="entry name" value="BLL6449 PROTEIN"/>
    <property type="match status" value="1"/>
</dbReference>
<evidence type="ECO:0000256" key="2">
    <source>
        <dbReference type="ARBA" id="ARBA00023604"/>
    </source>
</evidence>
<organism evidence="3 4">
    <name type="scientific">Polyplosphaeria fusca</name>
    <dbReference type="NCBI Taxonomy" id="682080"/>
    <lineage>
        <taxon>Eukaryota</taxon>
        <taxon>Fungi</taxon>
        <taxon>Dikarya</taxon>
        <taxon>Ascomycota</taxon>
        <taxon>Pezizomycotina</taxon>
        <taxon>Dothideomycetes</taxon>
        <taxon>Pleosporomycetidae</taxon>
        <taxon>Pleosporales</taxon>
        <taxon>Tetraplosphaeriaceae</taxon>
        <taxon>Polyplosphaeria</taxon>
    </lineage>
</organism>
<name>A0A9P4R773_9PLEO</name>
<dbReference type="AlphaFoldDB" id="A0A9P4R773"/>
<comment type="similarity">
    <text evidence="2">Belongs to the asaB hydroxylase/desaturase family.</text>
</comment>
<dbReference type="OrthoDB" id="412788at2759"/>
<dbReference type="NCBIfam" id="NF041278">
    <property type="entry name" value="CmcJ_NvfI_EfuI"/>
    <property type="match status" value="1"/>
</dbReference>
<keyword evidence="4" id="KW-1185">Reference proteome</keyword>
<protein>
    <recommendedName>
        <fullName evidence="5">Methyltransferase</fullName>
    </recommendedName>
</protein>
<dbReference type="InterPro" id="IPR044053">
    <property type="entry name" value="AsaB-like"/>
</dbReference>
<evidence type="ECO:0000313" key="3">
    <source>
        <dbReference type="EMBL" id="KAF2739370.1"/>
    </source>
</evidence>
<accession>A0A9P4R773</accession>
<comment type="caution">
    <text evidence="3">The sequence shown here is derived from an EMBL/GenBank/DDBJ whole genome shotgun (WGS) entry which is preliminary data.</text>
</comment>
<dbReference type="EMBL" id="ML996104">
    <property type="protein sequence ID" value="KAF2739370.1"/>
    <property type="molecule type" value="Genomic_DNA"/>
</dbReference>
<evidence type="ECO:0000313" key="4">
    <source>
        <dbReference type="Proteomes" id="UP000799444"/>
    </source>
</evidence>
<keyword evidence="1" id="KW-0560">Oxidoreductase</keyword>
<dbReference type="GO" id="GO:0016491">
    <property type="term" value="F:oxidoreductase activity"/>
    <property type="evidence" value="ECO:0007669"/>
    <property type="project" value="UniProtKB-KW"/>
</dbReference>
<dbReference type="Proteomes" id="UP000799444">
    <property type="component" value="Unassembled WGS sequence"/>
</dbReference>
<gene>
    <name evidence="3" type="ORF">EJ04DRAFT_508670</name>
</gene>
<dbReference type="PANTHER" id="PTHR34598:SF3">
    <property type="entry name" value="OXIDOREDUCTASE AN1597"/>
    <property type="match status" value="1"/>
</dbReference>
<proteinExistence type="inferred from homology"/>
<sequence length="288" mass="33380">MVVHQVAKFHYLRWDDKFTHEKPYSILSGISDDSPVLKSNVSFEENPNEETITDMREAPHSYSLDTHGFNFHQVQSSFANWFDREQVESVFIPQVVEPFLKKHVPNAHRIVVFNWRLRRNICDEDSNRVDLNDGTHPILPARAVHIDQTPAGVVRRVRHHLGKDEANKALKGRVRLINFWKPLRYPVRDAPLAICDGSVVRMQDLIGCDLVKRTYTGETAFILPNPLFRWYYLSDQREDEALIFKMFDSDSSCPARSCPHAAFTPSKEYDESYPRESIEVRALILSDV</sequence>
<evidence type="ECO:0008006" key="5">
    <source>
        <dbReference type="Google" id="ProtNLM"/>
    </source>
</evidence>
<reference evidence="3" key="1">
    <citation type="journal article" date="2020" name="Stud. Mycol.">
        <title>101 Dothideomycetes genomes: a test case for predicting lifestyles and emergence of pathogens.</title>
        <authorList>
            <person name="Haridas S."/>
            <person name="Albert R."/>
            <person name="Binder M."/>
            <person name="Bloem J."/>
            <person name="Labutti K."/>
            <person name="Salamov A."/>
            <person name="Andreopoulos B."/>
            <person name="Baker S."/>
            <person name="Barry K."/>
            <person name="Bills G."/>
            <person name="Bluhm B."/>
            <person name="Cannon C."/>
            <person name="Castanera R."/>
            <person name="Culley D."/>
            <person name="Daum C."/>
            <person name="Ezra D."/>
            <person name="Gonzalez J."/>
            <person name="Henrissat B."/>
            <person name="Kuo A."/>
            <person name="Liang C."/>
            <person name="Lipzen A."/>
            <person name="Lutzoni F."/>
            <person name="Magnuson J."/>
            <person name="Mondo S."/>
            <person name="Nolan M."/>
            <person name="Ohm R."/>
            <person name="Pangilinan J."/>
            <person name="Park H.-J."/>
            <person name="Ramirez L."/>
            <person name="Alfaro M."/>
            <person name="Sun H."/>
            <person name="Tritt A."/>
            <person name="Yoshinaga Y."/>
            <person name="Zwiers L.-H."/>
            <person name="Turgeon B."/>
            <person name="Goodwin S."/>
            <person name="Spatafora J."/>
            <person name="Crous P."/>
            <person name="Grigoriev I."/>
        </authorList>
    </citation>
    <scope>NUCLEOTIDE SEQUENCE</scope>
    <source>
        <strain evidence="3">CBS 125425</strain>
    </source>
</reference>